<dbReference type="Gene3D" id="2.60.40.1970">
    <property type="entry name" value="YEATS domain"/>
    <property type="match status" value="1"/>
</dbReference>
<evidence type="ECO:0000256" key="3">
    <source>
        <dbReference type="ARBA" id="ARBA00023242"/>
    </source>
</evidence>
<feature type="domain" description="YEATS" evidence="6">
    <location>
        <begin position="55"/>
        <end position="198"/>
    </location>
</feature>
<dbReference type="InterPro" id="IPR038704">
    <property type="entry name" value="YEAST_sf"/>
</dbReference>
<dbReference type="GO" id="GO:0005634">
    <property type="term" value="C:nucleus"/>
    <property type="evidence" value="ECO:0007669"/>
    <property type="project" value="UniProtKB-SubCell"/>
</dbReference>
<dbReference type="OrthoDB" id="16041at2759"/>
<name>A0A086JVL9_TOXGO</name>
<evidence type="ECO:0000256" key="1">
    <source>
        <dbReference type="ARBA" id="ARBA00023015"/>
    </source>
</evidence>
<evidence type="ECO:0000313" key="7">
    <source>
        <dbReference type="EMBL" id="KFG36187.1"/>
    </source>
</evidence>
<gene>
    <name evidence="7" type="ORF">TGDOM2_215730</name>
</gene>
<evidence type="ECO:0000259" key="6">
    <source>
        <dbReference type="PROSITE" id="PS51037"/>
    </source>
</evidence>
<feature type="compositionally biased region" description="Polar residues" evidence="5">
    <location>
        <begin position="508"/>
        <end position="517"/>
    </location>
</feature>
<dbReference type="PANTHER" id="PTHR47573">
    <property type="entry name" value="PROTEIN AF-9 HOMOLOG"/>
    <property type="match status" value="1"/>
</dbReference>
<protein>
    <submittedName>
        <fullName evidence="7">Putative Gas41</fullName>
    </submittedName>
</protein>
<keyword evidence="1" id="KW-0805">Transcription regulation</keyword>
<dbReference type="InterPro" id="IPR055129">
    <property type="entry name" value="YEATS_dom"/>
</dbReference>
<accession>A0A086JVL9</accession>
<dbReference type="PROSITE" id="PS51037">
    <property type="entry name" value="YEATS"/>
    <property type="match status" value="1"/>
</dbReference>
<comment type="subcellular location">
    <subcellularLocation>
        <location evidence="4">Nucleus</location>
    </subcellularLocation>
</comment>
<dbReference type="Pfam" id="PF03366">
    <property type="entry name" value="YEATS"/>
    <property type="match status" value="1"/>
</dbReference>
<keyword evidence="3 4" id="KW-0539">Nucleus</keyword>
<proteinExistence type="predicted"/>
<keyword evidence="2" id="KW-0804">Transcription</keyword>
<feature type="region of interest" description="Disordered" evidence="5">
    <location>
        <begin position="464"/>
        <end position="517"/>
    </location>
</feature>
<feature type="compositionally biased region" description="Basic residues" evidence="5">
    <location>
        <begin position="37"/>
        <end position="46"/>
    </location>
</feature>
<dbReference type="AlphaFoldDB" id="A0A086JVL9"/>
<dbReference type="PANTHER" id="PTHR47573:SF1">
    <property type="entry name" value="PROTEIN AF-9 HOMOLOG"/>
    <property type="match status" value="1"/>
</dbReference>
<feature type="region of interest" description="Disordered" evidence="5">
    <location>
        <begin position="311"/>
        <end position="390"/>
    </location>
</feature>
<dbReference type="VEuPathDB" id="ToxoDB:TGDOM2_215730"/>
<evidence type="ECO:0000256" key="5">
    <source>
        <dbReference type="SAM" id="MobiDB-lite"/>
    </source>
</evidence>
<dbReference type="EMBL" id="AHZU02001114">
    <property type="protein sequence ID" value="KFG36187.1"/>
    <property type="molecule type" value="Genomic_DNA"/>
</dbReference>
<organism evidence="7 8">
    <name type="scientific">Toxoplasma gondii GAB2-2007-GAL-DOM2</name>
    <dbReference type="NCBI Taxonomy" id="1130820"/>
    <lineage>
        <taxon>Eukaryota</taxon>
        <taxon>Sar</taxon>
        <taxon>Alveolata</taxon>
        <taxon>Apicomplexa</taxon>
        <taxon>Conoidasida</taxon>
        <taxon>Coccidia</taxon>
        <taxon>Eucoccidiorida</taxon>
        <taxon>Eimeriorina</taxon>
        <taxon>Sarcocystidae</taxon>
        <taxon>Toxoplasma</taxon>
    </lineage>
</organism>
<dbReference type="InterPro" id="IPR005033">
    <property type="entry name" value="YEATS"/>
</dbReference>
<feature type="region of interest" description="Disordered" evidence="5">
    <location>
        <begin position="30"/>
        <end position="50"/>
    </location>
</feature>
<reference evidence="7 8" key="1">
    <citation type="submission" date="2014-02" db="EMBL/GenBank/DDBJ databases">
        <authorList>
            <person name="Sibley D."/>
            <person name="Venepally P."/>
            <person name="Karamycheva S."/>
            <person name="Hadjithomas M."/>
            <person name="Khan A."/>
            <person name="Brunk B."/>
            <person name="Roos D."/>
            <person name="Caler E."/>
            <person name="Lorenzi H."/>
        </authorList>
    </citation>
    <scope>NUCLEOTIDE SEQUENCE [LARGE SCALE GENOMIC DNA]</scope>
    <source>
        <strain evidence="7 8">GAB2-2007-GAL-DOM2</strain>
    </source>
</reference>
<feature type="compositionally biased region" description="Low complexity" evidence="5">
    <location>
        <begin position="355"/>
        <end position="371"/>
    </location>
</feature>
<comment type="caution">
    <text evidence="7">The sequence shown here is derived from an EMBL/GenBank/DDBJ whole genome shotgun (WGS) entry which is preliminary data.</text>
</comment>
<dbReference type="CDD" id="cd16887">
    <property type="entry name" value="YEATS"/>
    <property type="match status" value="1"/>
</dbReference>
<sequence length="517" mass="54702">MPRDRGGAAVWEEREDPPLCLSAAGASLGCTESSRPHSSRQPRGHSIHAQENARIMKGLTVRKTFVLGSYAFRLSPVEKKKYNDMTHKWTCLLRALNGEDLTYCVKKVVFELDPSFVNPKRTLTHPPYEVSEAGWGEFQISVKVHFLDDSLPPAELRHFLRLNPEGGHVVGPCVAAETLDEVLIHEPKESFYDVLMEGPHKPAAPHHLEKFFLQQQPRFDEQMKLLMGAQGVVQAESMSLMSEAFALTHRIRQLQAACDPRVFQHLRAQQAAVVSPPVPACDLTVSSPSTAAAMSPGIGIGLKETLSLAAVAPGSPGESPAQTGVQAPRGAGPASSGTLPLGANPLGDLHRRVSPPEAAGAPGAGADVSAPAPGPDGSPQPFAEAPGTVPPGAPAAPYAVVGAAFGAQGADEKTPMLDAQALQQQMVLQQQQAQVLLQQQLYHAQQQQYLMHAAPGVFFPSDAKRGAGAPCPQQVSPFAQPPGPYPNGGSAPGNQGVVFPRAPDAAAQASSSVPHKE</sequence>
<evidence type="ECO:0000256" key="4">
    <source>
        <dbReference type="PROSITE-ProRule" id="PRU00376"/>
    </source>
</evidence>
<evidence type="ECO:0000256" key="2">
    <source>
        <dbReference type="ARBA" id="ARBA00023163"/>
    </source>
</evidence>
<dbReference type="Proteomes" id="UP000028837">
    <property type="component" value="Unassembled WGS sequence"/>
</dbReference>
<dbReference type="GO" id="GO:0006355">
    <property type="term" value="P:regulation of DNA-templated transcription"/>
    <property type="evidence" value="ECO:0007669"/>
    <property type="project" value="InterPro"/>
</dbReference>
<dbReference type="PROSITE" id="PS51257">
    <property type="entry name" value="PROKAR_LIPOPROTEIN"/>
    <property type="match status" value="1"/>
</dbReference>
<evidence type="ECO:0000313" key="8">
    <source>
        <dbReference type="Proteomes" id="UP000028837"/>
    </source>
</evidence>